<feature type="compositionally biased region" description="Polar residues" evidence="1">
    <location>
        <begin position="548"/>
        <end position="561"/>
    </location>
</feature>
<reference evidence="2" key="1">
    <citation type="journal article" date="2023" name="Mol. Phylogenet. Evol.">
        <title>Genome-scale phylogeny and comparative genomics of the fungal order Sordariales.</title>
        <authorList>
            <person name="Hensen N."/>
            <person name="Bonometti L."/>
            <person name="Westerberg I."/>
            <person name="Brannstrom I.O."/>
            <person name="Guillou S."/>
            <person name="Cros-Aarteil S."/>
            <person name="Calhoun S."/>
            <person name="Haridas S."/>
            <person name="Kuo A."/>
            <person name="Mondo S."/>
            <person name="Pangilinan J."/>
            <person name="Riley R."/>
            <person name="LaButti K."/>
            <person name="Andreopoulos B."/>
            <person name="Lipzen A."/>
            <person name="Chen C."/>
            <person name="Yan M."/>
            <person name="Daum C."/>
            <person name="Ng V."/>
            <person name="Clum A."/>
            <person name="Steindorff A."/>
            <person name="Ohm R.A."/>
            <person name="Martin F."/>
            <person name="Silar P."/>
            <person name="Natvig D.O."/>
            <person name="Lalanne C."/>
            <person name="Gautier V."/>
            <person name="Ament-Velasquez S.L."/>
            <person name="Kruys A."/>
            <person name="Hutchinson M.I."/>
            <person name="Powell A.J."/>
            <person name="Barry K."/>
            <person name="Miller A.N."/>
            <person name="Grigoriev I.V."/>
            <person name="Debuchy R."/>
            <person name="Gladieux P."/>
            <person name="Hiltunen Thoren M."/>
            <person name="Johannesson H."/>
        </authorList>
    </citation>
    <scope>NUCLEOTIDE SEQUENCE</scope>
    <source>
        <strain evidence="2">CBS 103.79</strain>
    </source>
</reference>
<dbReference type="Proteomes" id="UP001303889">
    <property type="component" value="Unassembled WGS sequence"/>
</dbReference>
<organism evidence="2 3">
    <name type="scientific">Staphylotrichum tortipilum</name>
    <dbReference type="NCBI Taxonomy" id="2831512"/>
    <lineage>
        <taxon>Eukaryota</taxon>
        <taxon>Fungi</taxon>
        <taxon>Dikarya</taxon>
        <taxon>Ascomycota</taxon>
        <taxon>Pezizomycotina</taxon>
        <taxon>Sordariomycetes</taxon>
        <taxon>Sordariomycetidae</taxon>
        <taxon>Sordariales</taxon>
        <taxon>Chaetomiaceae</taxon>
        <taxon>Staphylotrichum</taxon>
    </lineage>
</organism>
<proteinExistence type="predicted"/>
<gene>
    <name evidence="2" type="ORF">C8A05DRAFT_31723</name>
</gene>
<feature type="compositionally biased region" description="Basic and acidic residues" evidence="1">
    <location>
        <begin position="347"/>
        <end position="360"/>
    </location>
</feature>
<dbReference type="EMBL" id="MU855395">
    <property type="protein sequence ID" value="KAK3904495.1"/>
    <property type="molecule type" value="Genomic_DNA"/>
</dbReference>
<feature type="compositionally biased region" description="Polar residues" evidence="1">
    <location>
        <begin position="330"/>
        <end position="346"/>
    </location>
</feature>
<feature type="compositionally biased region" description="Low complexity" evidence="1">
    <location>
        <begin position="296"/>
        <end position="309"/>
    </location>
</feature>
<name>A0AAN6MP32_9PEZI</name>
<feature type="compositionally biased region" description="Polar residues" evidence="1">
    <location>
        <begin position="594"/>
        <end position="604"/>
    </location>
</feature>
<dbReference type="AlphaFoldDB" id="A0AAN6MP32"/>
<feature type="region of interest" description="Disordered" evidence="1">
    <location>
        <begin position="261"/>
        <end position="371"/>
    </location>
</feature>
<comment type="caution">
    <text evidence="2">The sequence shown here is derived from an EMBL/GenBank/DDBJ whole genome shotgun (WGS) entry which is preliminary data.</text>
</comment>
<keyword evidence="3" id="KW-1185">Reference proteome</keyword>
<evidence type="ECO:0000313" key="2">
    <source>
        <dbReference type="EMBL" id="KAK3904495.1"/>
    </source>
</evidence>
<accession>A0AAN6MP32</accession>
<feature type="region of interest" description="Disordered" evidence="1">
    <location>
        <begin position="58"/>
        <end position="86"/>
    </location>
</feature>
<evidence type="ECO:0000256" key="1">
    <source>
        <dbReference type="SAM" id="MobiDB-lite"/>
    </source>
</evidence>
<evidence type="ECO:0000313" key="3">
    <source>
        <dbReference type="Proteomes" id="UP001303889"/>
    </source>
</evidence>
<feature type="region of interest" description="Disordered" evidence="1">
    <location>
        <begin position="412"/>
        <end position="435"/>
    </location>
</feature>
<feature type="region of interest" description="Disordered" evidence="1">
    <location>
        <begin position="500"/>
        <end position="604"/>
    </location>
</feature>
<sequence length="604" mass="65842">MLPSHEPTTPFERFCTDGPDHGPAVWEFITRARPKDGSATAQDTRKLLSDYTEYHKNRAELPGRVHASNGRSGGGKKTKLSGGGEETKERFECPIRLAHPDVFRGVVMGGCCPGKVYKEPGRVREHLMRYHSPEFACGPCKKVFPGSKPQAGEKKKEHDCRQGCKGNVNKPFFLMSETALRNVTRWGDIWKERGGRQNMAIPLRRERYYFLYELAIDGKRHPDLIAGALAAKPSPDQVEAESLEAVAPPAVSTPATALTLPLTPTMPLAPTTPPAATMPQTPSPSSTPSLPPTPTSLPARPSVPAASSSQGKRKASAYPEGRRPARSDDNNPFSRQHEQPQPSHQPAQEHRPSQPPETHHQPSKLPQQHHTQDSHFFVAQYTQPLSPFIPPSNQEMRDILLDNERSHQALHFHAARRPSSSSSQSDPEEAAEEEARSRLSLAFSFGDSSITAPVQYVDPVLLDKRSVGTAEEATMYSYQGWQRQRAPGRWEYSVKHWPRSAGGDMLPSSTPMDIDGTTASVGPGSVDLYPEAPGPADGGDGSGPQLLSDGNISFEFESTTGDSDEERPEELLDADVDELLPPGFEAGAECGQEKVNTSAAGGDP</sequence>
<feature type="compositionally biased region" description="Basic and acidic residues" evidence="1">
    <location>
        <begin position="320"/>
        <end position="329"/>
    </location>
</feature>
<reference evidence="2" key="2">
    <citation type="submission" date="2023-05" db="EMBL/GenBank/DDBJ databases">
        <authorList>
            <consortium name="Lawrence Berkeley National Laboratory"/>
            <person name="Steindorff A."/>
            <person name="Hensen N."/>
            <person name="Bonometti L."/>
            <person name="Westerberg I."/>
            <person name="Brannstrom I.O."/>
            <person name="Guillou S."/>
            <person name="Cros-Aarteil S."/>
            <person name="Calhoun S."/>
            <person name="Haridas S."/>
            <person name="Kuo A."/>
            <person name="Mondo S."/>
            <person name="Pangilinan J."/>
            <person name="Riley R."/>
            <person name="Labutti K."/>
            <person name="Andreopoulos B."/>
            <person name="Lipzen A."/>
            <person name="Chen C."/>
            <person name="Yanf M."/>
            <person name="Daum C."/>
            <person name="Ng V."/>
            <person name="Clum A."/>
            <person name="Ohm R."/>
            <person name="Martin F."/>
            <person name="Silar P."/>
            <person name="Natvig D."/>
            <person name="Lalanne C."/>
            <person name="Gautier V."/>
            <person name="Ament-Velasquez S.L."/>
            <person name="Kruys A."/>
            <person name="Hutchinson M.I."/>
            <person name="Powell A.J."/>
            <person name="Barry K."/>
            <person name="Miller A.N."/>
            <person name="Grigoriev I.V."/>
            <person name="Debuchy R."/>
            <person name="Gladieux P."/>
            <person name="Thoren M.H."/>
            <person name="Johannesson H."/>
        </authorList>
    </citation>
    <scope>NUCLEOTIDE SEQUENCE</scope>
    <source>
        <strain evidence="2">CBS 103.79</strain>
    </source>
</reference>
<protein>
    <submittedName>
        <fullName evidence="2">Uncharacterized protein</fullName>
    </submittedName>
</protein>
<feature type="compositionally biased region" description="Acidic residues" evidence="1">
    <location>
        <begin position="562"/>
        <end position="578"/>
    </location>
</feature>
<feature type="compositionally biased region" description="Low complexity" evidence="1">
    <location>
        <begin position="261"/>
        <end position="288"/>
    </location>
</feature>